<protein>
    <submittedName>
        <fullName evidence="1">Uncharacterized protein</fullName>
    </submittedName>
</protein>
<name>A0ACC2VZV8_9TREE</name>
<organism evidence="1 2">
    <name type="scientific">Naganishia cerealis</name>
    <dbReference type="NCBI Taxonomy" id="610337"/>
    <lineage>
        <taxon>Eukaryota</taxon>
        <taxon>Fungi</taxon>
        <taxon>Dikarya</taxon>
        <taxon>Basidiomycota</taxon>
        <taxon>Agaricomycotina</taxon>
        <taxon>Tremellomycetes</taxon>
        <taxon>Filobasidiales</taxon>
        <taxon>Filobasidiaceae</taxon>
        <taxon>Naganishia</taxon>
    </lineage>
</organism>
<sequence length="437" mass="48142">MIKRPFTTAHEKSQLLARNFLFADTSAVANVMADVLAVPVDKFADIIEDQRIFCDYGMIPASKPGKVYVAASIIQPTTFDGIQICVERHRRHQLPMRELCKVYPTSSAVRSYLSQSSTHTESGISGSIEEIGEALAGLEGQTLFEMIAPKNMLLEEEALIPEDPSTGKLRVAIVNQMIPMLDMLCTSKEMARILPRLQITPYLVPITPPVPVAIKAGVTQIPEIQSAAQMAWMIYFQAVLAADDHYPDLDWEPWTLFKAQSECVARDGRDGLQAVRNALLQSQAQLASTPARRPSRVQFSAFTIPSSHPASSVVEAPSILVNPENRDALQQFESFSFPAAPSASHSGDSRNASAHNVFEFGADSTMQKRTGPLTFDPFAQTSRGRMSHGGPDDLGILEMQVESTKNAVHGVGFYHQDWLSRLVREDMLHRFANTTSV</sequence>
<dbReference type="EMBL" id="JASBWR010000040">
    <property type="protein sequence ID" value="KAJ9104326.1"/>
    <property type="molecule type" value="Genomic_DNA"/>
</dbReference>
<reference evidence="1" key="1">
    <citation type="submission" date="2023-04" db="EMBL/GenBank/DDBJ databases">
        <title>Draft Genome sequencing of Naganishia species isolated from polar environments using Oxford Nanopore Technology.</title>
        <authorList>
            <person name="Leo P."/>
            <person name="Venkateswaran K."/>
        </authorList>
    </citation>
    <scope>NUCLEOTIDE SEQUENCE</scope>
    <source>
        <strain evidence="1">MNA-CCFEE 5261</strain>
    </source>
</reference>
<dbReference type="Proteomes" id="UP001241377">
    <property type="component" value="Unassembled WGS sequence"/>
</dbReference>
<comment type="caution">
    <text evidence="1">The sequence shown here is derived from an EMBL/GenBank/DDBJ whole genome shotgun (WGS) entry which is preliminary data.</text>
</comment>
<keyword evidence="2" id="KW-1185">Reference proteome</keyword>
<evidence type="ECO:0000313" key="1">
    <source>
        <dbReference type="EMBL" id="KAJ9104326.1"/>
    </source>
</evidence>
<evidence type="ECO:0000313" key="2">
    <source>
        <dbReference type="Proteomes" id="UP001241377"/>
    </source>
</evidence>
<accession>A0ACC2VZV8</accession>
<gene>
    <name evidence="1" type="ORF">QFC19_003966</name>
</gene>
<proteinExistence type="predicted"/>